<name>A0A917PNV3_9MICO</name>
<sequence length="122" mass="12524">MILIVAVGGSQLLAAGLRAGRTAARPVELLLGLCHDLRPTSPVGHILPQADRRPPAEVAIATVSSSPVSSTSVPSTFAPSRARRSTSARPIPLAAPVMIATLPASQSPIPVSFVILSPFGFL</sequence>
<gene>
    <name evidence="2" type="ORF">GCM10011372_24580</name>
</gene>
<evidence type="ECO:0000313" key="3">
    <source>
        <dbReference type="Proteomes" id="UP000636956"/>
    </source>
</evidence>
<dbReference type="EMBL" id="BMMD01000014">
    <property type="protein sequence ID" value="GGJ85388.1"/>
    <property type="molecule type" value="Genomic_DNA"/>
</dbReference>
<organism evidence="2 3">
    <name type="scientific">Agromyces bauzanensis</name>
    <dbReference type="NCBI Taxonomy" id="1308924"/>
    <lineage>
        <taxon>Bacteria</taxon>
        <taxon>Bacillati</taxon>
        <taxon>Actinomycetota</taxon>
        <taxon>Actinomycetes</taxon>
        <taxon>Micrococcales</taxon>
        <taxon>Microbacteriaceae</taxon>
        <taxon>Agromyces</taxon>
    </lineage>
</organism>
<accession>A0A917PNV3</accession>
<reference evidence="2" key="2">
    <citation type="submission" date="2020-09" db="EMBL/GenBank/DDBJ databases">
        <authorList>
            <person name="Sun Q."/>
            <person name="Zhou Y."/>
        </authorList>
    </citation>
    <scope>NUCLEOTIDE SEQUENCE</scope>
    <source>
        <strain evidence="2">CGMCC 1.8984</strain>
    </source>
</reference>
<evidence type="ECO:0000256" key="1">
    <source>
        <dbReference type="SAM" id="MobiDB-lite"/>
    </source>
</evidence>
<protein>
    <submittedName>
        <fullName evidence="2">Uncharacterized protein</fullName>
    </submittedName>
</protein>
<feature type="compositionally biased region" description="Low complexity" evidence="1">
    <location>
        <begin position="67"/>
        <end position="80"/>
    </location>
</feature>
<dbReference type="AlphaFoldDB" id="A0A917PNV3"/>
<proteinExistence type="predicted"/>
<keyword evidence="3" id="KW-1185">Reference proteome</keyword>
<evidence type="ECO:0000313" key="2">
    <source>
        <dbReference type="EMBL" id="GGJ85388.1"/>
    </source>
</evidence>
<reference evidence="2" key="1">
    <citation type="journal article" date="2014" name="Int. J. Syst. Evol. Microbiol.">
        <title>Complete genome sequence of Corynebacterium casei LMG S-19264T (=DSM 44701T), isolated from a smear-ripened cheese.</title>
        <authorList>
            <consortium name="US DOE Joint Genome Institute (JGI-PGF)"/>
            <person name="Walter F."/>
            <person name="Albersmeier A."/>
            <person name="Kalinowski J."/>
            <person name="Ruckert C."/>
        </authorList>
    </citation>
    <scope>NUCLEOTIDE SEQUENCE</scope>
    <source>
        <strain evidence="2">CGMCC 1.8984</strain>
    </source>
</reference>
<feature type="region of interest" description="Disordered" evidence="1">
    <location>
        <begin position="67"/>
        <end position="87"/>
    </location>
</feature>
<comment type="caution">
    <text evidence="2">The sequence shown here is derived from an EMBL/GenBank/DDBJ whole genome shotgun (WGS) entry which is preliminary data.</text>
</comment>
<dbReference type="Proteomes" id="UP000636956">
    <property type="component" value="Unassembled WGS sequence"/>
</dbReference>